<accession>A0A815W372</accession>
<sequence length="122" mass="14244">MNEIIKHFLQQVSKPNKQLQTEIDSSETLESNTPLSLLVPVSSPPSFNTSTPSITILLKIDNDIGKYIGQQITDDMRYELLTNHFEPDDKFPWPYNERYAIKNDKKINEKSYLNKSHLDKYR</sequence>
<dbReference type="Proteomes" id="UP000663889">
    <property type="component" value="Unassembled WGS sequence"/>
</dbReference>
<evidence type="ECO:0000313" key="1">
    <source>
        <dbReference type="EMBL" id="CAF1538404.1"/>
    </source>
</evidence>
<reference evidence="1" key="1">
    <citation type="submission" date="2021-02" db="EMBL/GenBank/DDBJ databases">
        <authorList>
            <person name="Nowell W R."/>
        </authorList>
    </citation>
    <scope>NUCLEOTIDE SEQUENCE</scope>
</reference>
<dbReference type="EMBL" id="CAJNOU010008509">
    <property type="protein sequence ID" value="CAF1538404.1"/>
    <property type="molecule type" value="Genomic_DNA"/>
</dbReference>
<proteinExistence type="predicted"/>
<comment type="caution">
    <text evidence="1">The sequence shown here is derived from an EMBL/GenBank/DDBJ whole genome shotgun (WGS) entry which is preliminary data.</text>
</comment>
<dbReference type="AlphaFoldDB" id="A0A815W372"/>
<gene>
    <name evidence="1" type="ORF">SEV965_LOCUS37977</name>
</gene>
<name>A0A815W372_9BILA</name>
<evidence type="ECO:0000313" key="2">
    <source>
        <dbReference type="Proteomes" id="UP000663889"/>
    </source>
</evidence>
<protein>
    <submittedName>
        <fullName evidence="1">Uncharacterized protein</fullName>
    </submittedName>
</protein>
<feature type="non-terminal residue" evidence="1">
    <location>
        <position position="122"/>
    </location>
</feature>
<organism evidence="1 2">
    <name type="scientific">Rotaria sordida</name>
    <dbReference type="NCBI Taxonomy" id="392033"/>
    <lineage>
        <taxon>Eukaryota</taxon>
        <taxon>Metazoa</taxon>
        <taxon>Spiralia</taxon>
        <taxon>Gnathifera</taxon>
        <taxon>Rotifera</taxon>
        <taxon>Eurotatoria</taxon>
        <taxon>Bdelloidea</taxon>
        <taxon>Philodinida</taxon>
        <taxon>Philodinidae</taxon>
        <taxon>Rotaria</taxon>
    </lineage>
</organism>